<name>A0A3D8IND9_9HELI</name>
<evidence type="ECO:0000313" key="5">
    <source>
        <dbReference type="Proteomes" id="UP000256514"/>
    </source>
</evidence>
<dbReference type="InterPro" id="IPR010167">
    <property type="entry name" value="NH2A_AcTrfase"/>
</dbReference>
<sequence length="153" mass="17447">MAFLIEKPTIKDIPQMRALVSDEVRRGVILERSEDEMANAIRSYHIVRDNGDIVGFCALYVYSPTLGELRSLIVKENHRNKGIASALIESIKQEARDLGLQEVLVLTYKEKLFQKLGFVIIDKKLLPNHKIWADCIKCKHFPICDEIALIAKV</sequence>
<dbReference type="PROSITE" id="PS51186">
    <property type="entry name" value="GNAT"/>
    <property type="match status" value="1"/>
</dbReference>
<dbReference type="Proteomes" id="UP000256514">
    <property type="component" value="Unassembled WGS sequence"/>
</dbReference>
<dbReference type="OrthoDB" id="9793138at2"/>
<reference evidence="4 5" key="1">
    <citation type="submission" date="2018-04" db="EMBL/GenBank/DDBJ databases">
        <title>Novel Campyloabacter and Helicobacter Species and Strains.</title>
        <authorList>
            <person name="Mannion A.J."/>
            <person name="Shen Z."/>
            <person name="Fox J.G."/>
        </authorList>
    </citation>
    <scope>NUCLEOTIDE SEQUENCE [LARGE SCALE GENOMIC DNA]</scope>
    <source>
        <strain evidence="4 5">MIT 12-6600</strain>
    </source>
</reference>
<dbReference type="GO" id="GO:0006526">
    <property type="term" value="P:L-arginine biosynthetic process"/>
    <property type="evidence" value="ECO:0007669"/>
    <property type="project" value="InterPro"/>
</dbReference>
<organism evidence="4 5">
    <name type="scientific">Helicobacter equorum</name>
    <dbReference type="NCBI Taxonomy" id="361872"/>
    <lineage>
        <taxon>Bacteria</taxon>
        <taxon>Pseudomonadati</taxon>
        <taxon>Campylobacterota</taxon>
        <taxon>Epsilonproteobacteria</taxon>
        <taxon>Campylobacterales</taxon>
        <taxon>Helicobacteraceae</taxon>
        <taxon>Helicobacter</taxon>
    </lineage>
</organism>
<evidence type="ECO:0000259" key="3">
    <source>
        <dbReference type="PROSITE" id="PS51186"/>
    </source>
</evidence>
<dbReference type="Gene3D" id="3.40.630.30">
    <property type="match status" value="1"/>
</dbReference>
<dbReference type="InterPro" id="IPR000182">
    <property type="entry name" value="GNAT_dom"/>
</dbReference>
<protein>
    <submittedName>
        <fullName evidence="4">N-acetyltransferase</fullName>
    </submittedName>
</protein>
<dbReference type="GO" id="GO:0005737">
    <property type="term" value="C:cytoplasm"/>
    <property type="evidence" value="ECO:0007669"/>
    <property type="project" value="InterPro"/>
</dbReference>
<dbReference type="EMBL" id="NXLT01000008">
    <property type="protein sequence ID" value="RDU66144.1"/>
    <property type="molecule type" value="Genomic_DNA"/>
</dbReference>
<dbReference type="AlphaFoldDB" id="A0A3D8IND9"/>
<proteinExistence type="predicted"/>
<keyword evidence="5" id="KW-1185">Reference proteome</keyword>
<keyword evidence="2" id="KW-0012">Acyltransferase</keyword>
<dbReference type="SUPFAM" id="SSF55729">
    <property type="entry name" value="Acyl-CoA N-acyltransferases (Nat)"/>
    <property type="match status" value="1"/>
</dbReference>
<feature type="domain" description="N-acetyltransferase" evidence="3">
    <location>
        <begin position="3"/>
        <end position="142"/>
    </location>
</feature>
<accession>A0A3D8IND9</accession>
<dbReference type="PANTHER" id="PTHR30602">
    <property type="entry name" value="AMINO-ACID ACETYLTRANSFERASE"/>
    <property type="match status" value="1"/>
</dbReference>
<dbReference type="GO" id="GO:0004042">
    <property type="term" value="F:L-glutamate N-acetyltransferase activity"/>
    <property type="evidence" value="ECO:0007669"/>
    <property type="project" value="InterPro"/>
</dbReference>
<comment type="caution">
    <text evidence="4">The sequence shown here is derived from an EMBL/GenBank/DDBJ whole genome shotgun (WGS) entry which is preliminary data.</text>
</comment>
<gene>
    <name evidence="4" type="ORF">CQA54_07680</name>
</gene>
<dbReference type="NCBIfam" id="NF005840">
    <property type="entry name" value="PRK07757.1"/>
    <property type="match status" value="1"/>
</dbReference>
<evidence type="ECO:0000256" key="1">
    <source>
        <dbReference type="ARBA" id="ARBA00022679"/>
    </source>
</evidence>
<keyword evidence="1 4" id="KW-0808">Transferase</keyword>
<dbReference type="Pfam" id="PF00583">
    <property type="entry name" value="Acetyltransf_1"/>
    <property type="match status" value="1"/>
</dbReference>
<evidence type="ECO:0000256" key="2">
    <source>
        <dbReference type="ARBA" id="ARBA00023315"/>
    </source>
</evidence>
<dbReference type="InterPro" id="IPR016181">
    <property type="entry name" value="Acyl_CoA_acyltransferase"/>
</dbReference>
<evidence type="ECO:0000313" key="4">
    <source>
        <dbReference type="EMBL" id="RDU66144.1"/>
    </source>
</evidence>
<dbReference type="CDD" id="cd04301">
    <property type="entry name" value="NAT_SF"/>
    <property type="match status" value="1"/>
</dbReference>
<dbReference type="PANTHER" id="PTHR30602:SF12">
    <property type="entry name" value="AMINO-ACID ACETYLTRANSFERASE NAGS1, CHLOROPLASTIC-RELATED"/>
    <property type="match status" value="1"/>
</dbReference>
<dbReference type="RefSeq" id="WP_115571515.1">
    <property type="nucleotide sequence ID" value="NZ_NXLT01000008.1"/>
</dbReference>